<name>A0A7M5X329_9CNID</name>
<dbReference type="EnsemblMetazoa" id="CLYHEMT017185.2">
    <property type="protein sequence ID" value="CLYHEMP017185.2"/>
    <property type="gene ID" value="CLYHEMG017185"/>
</dbReference>
<organism evidence="2 3">
    <name type="scientific">Clytia hemisphaerica</name>
    <dbReference type="NCBI Taxonomy" id="252671"/>
    <lineage>
        <taxon>Eukaryota</taxon>
        <taxon>Metazoa</taxon>
        <taxon>Cnidaria</taxon>
        <taxon>Hydrozoa</taxon>
        <taxon>Hydroidolina</taxon>
        <taxon>Leptothecata</taxon>
        <taxon>Obeliida</taxon>
        <taxon>Clytiidae</taxon>
        <taxon>Clytia</taxon>
    </lineage>
</organism>
<protein>
    <submittedName>
        <fullName evidence="2">Uncharacterized protein</fullName>
    </submittedName>
</protein>
<reference evidence="2" key="1">
    <citation type="submission" date="2021-01" db="UniProtKB">
        <authorList>
            <consortium name="EnsemblMetazoa"/>
        </authorList>
    </citation>
    <scope>IDENTIFICATION</scope>
</reference>
<keyword evidence="1" id="KW-0472">Membrane</keyword>
<evidence type="ECO:0000313" key="3">
    <source>
        <dbReference type="Proteomes" id="UP000594262"/>
    </source>
</evidence>
<keyword evidence="1" id="KW-0812">Transmembrane</keyword>
<accession>A0A7M5X329</accession>
<keyword evidence="3" id="KW-1185">Reference proteome</keyword>
<dbReference type="Proteomes" id="UP000594262">
    <property type="component" value="Unplaced"/>
</dbReference>
<dbReference type="AlphaFoldDB" id="A0A7M5X329"/>
<keyword evidence="1" id="KW-1133">Transmembrane helix</keyword>
<feature type="transmembrane region" description="Helical" evidence="1">
    <location>
        <begin position="42"/>
        <end position="59"/>
    </location>
</feature>
<sequence length="114" mass="13296">QKVRILEFAHINRGFHCWTSKLLIIFCLVFEDSIRFDWFSKMFRLNLIVVIVIFGVILGQSEGTCIKGHDLHVETGQHISHKNVMCWVCKDNGDLDVLPFKDCENDPNTVEWVF</sequence>
<evidence type="ECO:0000313" key="2">
    <source>
        <dbReference type="EnsemblMetazoa" id="CLYHEMP017185.2"/>
    </source>
</evidence>
<evidence type="ECO:0000256" key="1">
    <source>
        <dbReference type="SAM" id="Phobius"/>
    </source>
</evidence>
<proteinExistence type="predicted"/>